<evidence type="ECO:0000256" key="1">
    <source>
        <dbReference type="SAM" id="MobiDB-lite"/>
    </source>
</evidence>
<evidence type="ECO:0000313" key="3">
    <source>
        <dbReference type="EMBL" id="KAA2213812.1"/>
    </source>
</evidence>
<organism evidence="3 4">
    <name type="scientific">Teichococcus oryzae</name>
    <dbReference type="NCBI Taxonomy" id="1608942"/>
    <lineage>
        <taxon>Bacteria</taxon>
        <taxon>Pseudomonadati</taxon>
        <taxon>Pseudomonadota</taxon>
        <taxon>Alphaproteobacteria</taxon>
        <taxon>Acetobacterales</taxon>
        <taxon>Roseomonadaceae</taxon>
        <taxon>Roseomonas</taxon>
    </lineage>
</organism>
<dbReference type="Proteomes" id="UP000322110">
    <property type="component" value="Unassembled WGS sequence"/>
</dbReference>
<feature type="region of interest" description="Disordered" evidence="1">
    <location>
        <begin position="68"/>
        <end position="97"/>
    </location>
</feature>
<proteinExistence type="predicted"/>
<feature type="region of interest" description="Disordered" evidence="1">
    <location>
        <begin position="351"/>
        <end position="373"/>
    </location>
</feature>
<evidence type="ECO:0000259" key="2">
    <source>
        <dbReference type="PROSITE" id="PS51819"/>
    </source>
</evidence>
<dbReference type="PANTHER" id="PTHR43279">
    <property type="entry name" value="CATECHOL-2,3-DIOXYGENASE"/>
    <property type="match status" value="1"/>
</dbReference>
<keyword evidence="4" id="KW-1185">Reference proteome</keyword>
<name>A0A5B2TH58_9PROT</name>
<dbReference type="Gene3D" id="3.10.180.10">
    <property type="entry name" value="2,3-Dihydroxybiphenyl 1,2-Dioxygenase, domain 1"/>
    <property type="match status" value="2"/>
</dbReference>
<dbReference type="PROSITE" id="PS51819">
    <property type="entry name" value="VOC"/>
    <property type="match status" value="1"/>
</dbReference>
<feature type="domain" description="VOC" evidence="2">
    <location>
        <begin position="107"/>
        <end position="224"/>
    </location>
</feature>
<dbReference type="InterPro" id="IPR004360">
    <property type="entry name" value="Glyas_Fos-R_dOase_dom"/>
</dbReference>
<evidence type="ECO:0000313" key="4">
    <source>
        <dbReference type="Proteomes" id="UP000322110"/>
    </source>
</evidence>
<protein>
    <submittedName>
        <fullName evidence="3">VOC family protein</fullName>
    </submittedName>
</protein>
<gene>
    <name evidence="3" type="ORF">F0Q34_07065</name>
</gene>
<feature type="compositionally biased region" description="Basic residues" evidence="1">
    <location>
        <begin position="1"/>
        <end position="10"/>
    </location>
</feature>
<reference evidence="3 4" key="1">
    <citation type="journal article" date="2015" name="Int. J. Syst. Evol. Microbiol.">
        <title>Roseomonas oryzae sp. nov., isolated from paddy rhizosphere soil.</title>
        <authorList>
            <person name="Ramaprasad E.V."/>
            <person name="Sasikala Ch."/>
            <person name="Ramana Ch.V."/>
        </authorList>
    </citation>
    <scope>NUCLEOTIDE SEQUENCE [LARGE SCALE GENOMIC DNA]</scope>
    <source>
        <strain evidence="3 4">KCTC 42542</strain>
    </source>
</reference>
<comment type="caution">
    <text evidence="3">The sequence shown here is derived from an EMBL/GenBank/DDBJ whole genome shotgun (WGS) entry which is preliminary data.</text>
</comment>
<dbReference type="InterPro" id="IPR029068">
    <property type="entry name" value="Glyas_Bleomycin-R_OHBP_Dase"/>
</dbReference>
<feature type="region of interest" description="Disordered" evidence="1">
    <location>
        <begin position="1"/>
        <end position="23"/>
    </location>
</feature>
<dbReference type="Pfam" id="PF00903">
    <property type="entry name" value="Glyoxalase"/>
    <property type="match status" value="2"/>
</dbReference>
<dbReference type="PANTHER" id="PTHR43279:SF1">
    <property type="entry name" value="CATECHOL-2,3-DIOXYGENASE"/>
    <property type="match status" value="1"/>
</dbReference>
<sequence>MAAPAAKRRGAPGGDEGGRMSGISGAAGAEGAWDATLRSCPCPCQGYVAAQHIISPMKPAVRAGHSLCRPPTPHQGLSNRRRPMSDAGKAAIPSPAGDLPPEAAPLCVAELALAARDIDKLAAFYTALLGAEPVADDAVPGALRFDLKAAALRLLPSPGAAPGRGNEPGLFHTAFLLPDRAALAGWLHHALGLGLRLQGASDHGVSDALYLSDPEGNGIEVYADRPRDAWPRDAAGGLAMMTERLDLQALLSEAPGAALDPAQTRIGHVHLRAGDLAATEAFYRALGLEVTQRVPKASWLGSGGYHHHLALNAWNSAGMRPAGLGGLAWLSLRATEAAAERQARAALLAADPAGGGREAHDPSGNLLRLETAR</sequence>
<dbReference type="AlphaFoldDB" id="A0A5B2TH58"/>
<dbReference type="SUPFAM" id="SSF54593">
    <property type="entry name" value="Glyoxalase/Bleomycin resistance protein/Dihydroxybiphenyl dioxygenase"/>
    <property type="match status" value="2"/>
</dbReference>
<dbReference type="EMBL" id="VUKA01000002">
    <property type="protein sequence ID" value="KAA2213812.1"/>
    <property type="molecule type" value="Genomic_DNA"/>
</dbReference>
<dbReference type="InterPro" id="IPR037523">
    <property type="entry name" value="VOC_core"/>
</dbReference>
<accession>A0A5B2TH58</accession>